<evidence type="ECO:0000256" key="1">
    <source>
        <dbReference type="ARBA" id="ARBA00022448"/>
    </source>
</evidence>
<proteinExistence type="predicted"/>
<feature type="domain" description="Cytochrome c" evidence="9">
    <location>
        <begin position="25"/>
        <end position="128"/>
    </location>
</feature>
<dbReference type="InterPro" id="IPR009056">
    <property type="entry name" value="Cyt_c-like_dom"/>
</dbReference>
<evidence type="ECO:0000256" key="3">
    <source>
        <dbReference type="ARBA" id="ARBA00022723"/>
    </source>
</evidence>
<organism evidence="10 11">
    <name type="scientific">Zhengella mangrovi</name>
    <dbReference type="NCBI Taxonomy" id="1982044"/>
    <lineage>
        <taxon>Bacteria</taxon>
        <taxon>Pseudomonadati</taxon>
        <taxon>Pseudomonadota</taxon>
        <taxon>Alphaproteobacteria</taxon>
        <taxon>Hyphomicrobiales</taxon>
        <taxon>Notoacmeibacteraceae</taxon>
        <taxon>Zhengella</taxon>
    </lineage>
</organism>
<evidence type="ECO:0000256" key="5">
    <source>
        <dbReference type="ARBA" id="ARBA00023004"/>
    </source>
</evidence>
<dbReference type="PRINTS" id="PR00604">
    <property type="entry name" value="CYTCHRMECIAB"/>
</dbReference>
<protein>
    <submittedName>
        <fullName evidence="10">MFS transporter</fullName>
    </submittedName>
</protein>
<sequence>MSKFLKLTLAAAALAAFSGLAHAEGDADAGKKVFNKCKACHAVGEGAKNRVGPELNELFGRTAGTAEGFKYSSAMTEAGQGGLVWNEGTIGAYLHDPKGFVPKNKMAFAGLKADEDIANVLAYLKTFSTSGGDQKSEAAPAEEPQKTEEKAAAAEPAKAAEPAAAPESADVIASKGHFGLGRQATEEEIAAWNIDVRPDGQGLPEGKGTVSDGEVLFTENCAMCHGDFGEAVGRWPVLAGGQGTLKHERPEKTVGSYWPYASTVFDYVRRAMPFGNARSLSDDDVYAIVAYILYLNDVVTDENFELSKENFTSIHLPNEENFVEDDRFSEPHYAEKKEACMKDCKPAPAEITMRARVLDVTPDAADDEENQGAGSVD</sequence>
<dbReference type="Proteomes" id="UP000221168">
    <property type="component" value="Unassembled WGS sequence"/>
</dbReference>
<feature type="region of interest" description="Disordered" evidence="7">
    <location>
        <begin position="130"/>
        <end position="168"/>
    </location>
</feature>
<dbReference type="GO" id="GO:0046872">
    <property type="term" value="F:metal ion binding"/>
    <property type="evidence" value="ECO:0007669"/>
    <property type="project" value="UniProtKB-KW"/>
</dbReference>
<dbReference type="SUPFAM" id="SSF46626">
    <property type="entry name" value="Cytochrome c"/>
    <property type="match status" value="2"/>
</dbReference>
<gene>
    <name evidence="10" type="ORF">CSC94_14630</name>
</gene>
<name>A0A2G1QKX8_9HYPH</name>
<keyword evidence="11" id="KW-1185">Reference proteome</keyword>
<evidence type="ECO:0000256" key="6">
    <source>
        <dbReference type="PROSITE-ProRule" id="PRU00433"/>
    </source>
</evidence>
<evidence type="ECO:0000256" key="4">
    <source>
        <dbReference type="ARBA" id="ARBA00022982"/>
    </source>
</evidence>
<comment type="caution">
    <text evidence="10">The sequence shown here is derived from an EMBL/GenBank/DDBJ whole genome shotgun (WGS) entry which is preliminary data.</text>
</comment>
<dbReference type="InterPro" id="IPR036909">
    <property type="entry name" value="Cyt_c-like_dom_sf"/>
</dbReference>
<dbReference type="OrthoDB" id="9779283at2"/>
<feature type="domain" description="Cytochrome c" evidence="9">
    <location>
        <begin position="208"/>
        <end position="296"/>
    </location>
</feature>
<keyword evidence="1" id="KW-0813">Transport</keyword>
<feature type="signal peptide" evidence="8">
    <location>
        <begin position="1"/>
        <end position="23"/>
    </location>
</feature>
<feature type="compositionally biased region" description="Basic and acidic residues" evidence="7">
    <location>
        <begin position="143"/>
        <end position="152"/>
    </location>
</feature>
<dbReference type="EMBL" id="PDVP01000009">
    <property type="protein sequence ID" value="PHP66176.1"/>
    <property type="molecule type" value="Genomic_DNA"/>
</dbReference>
<feature type="chain" id="PRO_5013585327" evidence="8">
    <location>
        <begin position="24"/>
        <end position="377"/>
    </location>
</feature>
<keyword evidence="5 6" id="KW-0408">Iron</keyword>
<accession>A0A2G1QKX8</accession>
<evidence type="ECO:0000256" key="8">
    <source>
        <dbReference type="SAM" id="SignalP"/>
    </source>
</evidence>
<evidence type="ECO:0000313" key="11">
    <source>
        <dbReference type="Proteomes" id="UP000221168"/>
    </source>
</evidence>
<evidence type="ECO:0000259" key="9">
    <source>
        <dbReference type="PROSITE" id="PS51007"/>
    </source>
</evidence>
<dbReference type="InterPro" id="IPR002327">
    <property type="entry name" value="Cyt_c_1A/1B"/>
</dbReference>
<keyword evidence="8" id="KW-0732">Signal</keyword>
<evidence type="ECO:0000256" key="2">
    <source>
        <dbReference type="ARBA" id="ARBA00022617"/>
    </source>
</evidence>
<evidence type="ECO:0000313" key="10">
    <source>
        <dbReference type="EMBL" id="PHP66176.1"/>
    </source>
</evidence>
<keyword evidence="3 6" id="KW-0479">Metal-binding</keyword>
<dbReference type="RefSeq" id="WP_099307107.1">
    <property type="nucleotide sequence ID" value="NZ_PDVP01000009.1"/>
</dbReference>
<dbReference type="GO" id="GO:0020037">
    <property type="term" value="F:heme binding"/>
    <property type="evidence" value="ECO:0007669"/>
    <property type="project" value="InterPro"/>
</dbReference>
<dbReference type="AlphaFoldDB" id="A0A2G1QKX8"/>
<dbReference type="GO" id="GO:0009055">
    <property type="term" value="F:electron transfer activity"/>
    <property type="evidence" value="ECO:0007669"/>
    <property type="project" value="InterPro"/>
</dbReference>
<keyword evidence="4" id="KW-0249">Electron transport</keyword>
<keyword evidence="2 6" id="KW-0349">Heme</keyword>
<dbReference type="PANTHER" id="PTHR11961">
    <property type="entry name" value="CYTOCHROME C"/>
    <property type="match status" value="1"/>
</dbReference>
<reference evidence="10 11" key="1">
    <citation type="submission" date="2017-10" db="EMBL/GenBank/DDBJ databases">
        <title>Sedimentibacterium mangrovi gen. nov., sp. nov., a novel member of family Phyllobacteriacea isolated from mangrove sediment.</title>
        <authorList>
            <person name="Liao H."/>
            <person name="Tian Y."/>
        </authorList>
    </citation>
    <scope>NUCLEOTIDE SEQUENCE [LARGE SCALE GENOMIC DNA]</scope>
    <source>
        <strain evidence="10 11">X9-2-2</strain>
    </source>
</reference>
<dbReference type="Pfam" id="PF00034">
    <property type="entry name" value="Cytochrom_C"/>
    <property type="match status" value="2"/>
</dbReference>
<dbReference type="PROSITE" id="PS51007">
    <property type="entry name" value="CYTC"/>
    <property type="match status" value="2"/>
</dbReference>
<dbReference type="Gene3D" id="1.10.760.10">
    <property type="entry name" value="Cytochrome c-like domain"/>
    <property type="match status" value="2"/>
</dbReference>
<evidence type="ECO:0000256" key="7">
    <source>
        <dbReference type="SAM" id="MobiDB-lite"/>
    </source>
</evidence>
<feature type="compositionally biased region" description="Low complexity" evidence="7">
    <location>
        <begin position="153"/>
        <end position="168"/>
    </location>
</feature>